<accession>X1DHL6</accession>
<organism evidence="5">
    <name type="scientific">marine sediment metagenome</name>
    <dbReference type="NCBI Taxonomy" id="412755"/>
    <lineage>
        <taxon>unclassified sequences</taxon>
        <taxon>metagenomes</taxon>
        <taxon>ecological metagenomes</taxon>
    </lineage>
</organism>
<proteinExistence type="predicted"/>
<protein>
    <recommendedName>
        <fullName evidence="3">50S ribosomal protein L40e</fullName>
    </recommendedName>
</protein>
<dbReference type="Pfam" id="PF01020">
    <property type="entry name" value="Ribosomal_L40e"/>
    <property type="match status" value="1"/>
</dbReference>
<dbReference type="AlphaFoldDB" id="X1DHL6"/>
<comment type="caution">
    <text evidence="5">The sequence shown here is derived from an EMBL/GenBank/DDBJ whole genome shotgun (WGS) entry which is preliminary data.</text>
</comment>
<dbReference type="InterPro" id="IPR038587">
    <property type="entry name" value="Ribosomal_eL40_sf"/>
</dbReference>
<dbReference type="GO" id="GO:0006412">
    <property type="term" value="P:translation"/>
    <property type="evidence" value="ECO:0007669"/>
    <property type="project" value="InterPro"/>
</dbReference>
<evidence type="ECO:0000313" key="5">
    <source>
        <dbReference type="EMBL" id="GAH07795.1"/>
    </source>
</evidence>
<dbReference type="PANTHER" id="PTHR39649">
    <property type="entry name" value="50S RIBOSOMAL PROTEIN L40E"/>
    <property type="match status" value="1"/>
</dbReference>
<evidence type="ECO:0000256" key="1">
    <source>
        <dbReference type="ARBA" id="ARBA00022980"/>
    </source>
</evidence>
<dbReference type="InterPro" id="IPR011332">
    <property type="entry name" value="Ribosomal_zn-bd"/>
</dbReference>
<dbReference type="GO" id="GO:0005840">
    <property type="term" value="C:ribosome"/>
    <property type="evidence" value="ECO:0007669"/>
    <property type="project" value="UniProtKB-KW"/>
</dbReference>
<dbReference type="InterPro" id="IPR023657">
    <property type="entry name" value="Ribosomal_eL40_arc"/>
</dbReference>
<keyword evidence="1" id="KW-0689">Ribosomal protein</keyword>
<dbReference type="InterPro" id="IPR001975">
    <property type="entry name" value="Ribosomal_eL40_dom"/>
</dbReference>
<dbReference type="GO" id="GO:0003735">
    <property type="term" value="F:structural constituent of ribosome"/>
    <property type="evidence" value="ECO:0007669"/>
    <property type="project" value="InterPro"/>
</dbReference>
<feature type="domain" description="Large ribosomal subunit protein eL40" evidence="4">
    <location>
        <begin position="3"/>
        <end position="51"/>
    </location>
</feature>
<gene>
    <name evidence="5" type="ORF">S01H4_57517</name>
</gene>
<evidence type="ECO:0000259" key="4">
    <source>
        <dbReference type="SMART" id="SM01377"/>
    </source>
</evidence>
<evidence type="ECO:0000256" key="2">
    <source>
        <dbReference type="ARBA" id="ARBA00023274"/>
    </source>
</evidence>
<dbReference type="SMART" id="SM01377">
    <property type="entry name" value="Ribosomal_L40e"/>
    <property type="match status" value="1"/>
</dbReference>
<reference evidence="5" key="1">
    <citation type="journal article" date="2014" name="Front. Microbiol.">
        <title>High frequency of phylogenetically diverse reductive dehalogenase-homologous genes in deep subseafloor sedimentary metagenomes.</title>
        <authorList>
            <person name="Kawai M."/>
            <person name="Futagami T."/>
            <person name="Toyoda A."/>
            <person name="Takaki Y."/>
            <person name="Nishi S."/>
            <person name="Hori S."/>
            <person name="Arai W."/>
            <person name="Tsubouchi T."/>
            <person name="Morono Y."/>
            <person name="Uchiyama I."/>
            <person name="Ito T."/>
            <person name="Fujiyama A."/>
            <person name="Inagaki F."/>
            <person name="Takami H."/>
        </authorList>
    </citation>
    <scope>NUCLEOTIDE SEQUENCE</scope>
    <source>
        <strain evidence="5">Expedition CK06-06</strain>
    </source>
</reference>
<dbReference type="Gene3D" id="4.10.1060.50">
    <property type="match status" value="1"/>
</dbReference>
<sequence>MPIDDPVKRRIARYHLLEKSVCRKCGALNPVKANKCRRCRSKDLRPKRRELTK</sequence>
<dbReference type="SUPFAM" id="SSF57829">
    <property type="entry name" value="Zn-binding ribosomal proteins"/>
    <property type="match status" value="1"/>
</dbReference>
<keyword evidence="2" id="KW-0687">Ribonucleoprotein</keyword>
<name>X1DHL6_9ZZZZ</name>
<dbReference type="PANTHER" id="PTHR39649:SF1">
    <property type="entry name" value="LARGE RIBOSOMAL SUBUNIT PROTEIN EL40"/>
    <property type="match status" value="1"/>
</dbReference>
<evidence type="ECO:0000256" key="3">
    <source>
        <dbReference type="ARBA" id="ARBA00035355"/>
    </source>
</evidence>
<dbReference type="NCBIfam" id="NF003161">
    <property type="entry name" value="PRK04136.1"/>
    <property type="match status" value="1"/>
</dbReference>
<dbReference type="GO" id="GO:1990904">
    <property type="term" value="C:ribonucleoprotein complex"/>
    <property type="evidence" value="ECO:0007669"/>
    <property type="project" value="UniProtKB-KW"/>
</dbReference>
<dbReference type="EMBL" id="BART01033480">
    <property type="protein sequence ID" value="GAH07795.1"/>
    <property type="molecule type" value="Genomic_DNA"/>
</dbReference>